<keyword evidence="4" id="KW-1185">Reference proteome</keyword>
<organism evidence="3 4">
    <name type="scientific">Trifolium subterraneum</name>
    <name type="common">Subterranean clover</name>
    <dbReference type="NCBI Taxonomy" id="3900"/>
    <lineage>
        <taxon>Eukaryota</taxon>
        <taxon>Viridiplantae</taxon>
        <taxon>Streptophyta</taxon>
        <taxon>Embryophyta</taxon>
        <taxon>Tracheophyta</taxon>
        <taxon>Spermatophyta</taxon>
        <taxon>Magnoliopsida</taxon>
        <taxon>eudicotyledons</taxon>
        <taxon>Gunneridae</taxon>
        <taxon>Pentapetalae</taxon>
        <taxon>rosids</taxon>
        <taxon>fabids</taxon>
        <taxon>Fabales</taxon>
        <taxon>Fabaceae</taxon>
        <taxon>Papilionoideae</taxon>
        <taxon>50 kb inversion clade</taxon>
        <taxon>NPAAA clade</taxon>
        <taxon>Hologalegina</taxon>
        <taxon>IRL clade</taxon>
        <taxon>Trifolieae</taxon>
        <taxon>Trifolium</taxon>
    </lineage>
</organism>
<keyword evidence="2" id="KW-0812">Transmembrane</keyword>
<gene>
    <name evidence="3" type="ORF">TSUD_257570</name>
</gene>
<proteinExistence type="predicted"/>
<feature type="transmembrane region" description="Helical" evidence="2">
    <location>
        <begin position="77"/>
        <end position="101"/>
    </location>
</feature>
<feature type="transmembrane region" description="Helical" evidence="2">
    <location>
        <begin position="154"/>
        <end position="177"/>
    </location>
</feature>
<evidence type="ECO:0000313" key="4">
    <source>
        <dbReference type="Proteomes" id="UP000242715"/>
    </source>
</evidence>
<dbReference type="AlphaFoldDB" id="A0A2Z6M4J1"/>
<evidence type="ECO:0000256" key="2">
    <source>
        <dbReference type="SAM" id="Phobius"/>
    </source>
</evidence>
<dbReference type="PANTHER" id="PTHR33430:SF7">
    <property type="entry name" value="OS07G0240400 PROTEIN"/>
    <property type="match status" value="1"/>
</dbReference>
<dbReference type="Proteomes" id="UP000242715">
    <property type="component" value="Unassembled WGS sequence"/>
</dbReference>
<keyword evidence="2" id="KW-1133">Transmembrane helix</keyword>
<evidence type="ECO:0000313" key="3">
    <source>
        <dbReference type="EMBL" id="GAU25063.1"/>
    </source>
</evidence>
<accession>A0A2Z6M4J1</accession>
<feature type="region of interest" description="Disordered" evidence="1">
    <location>
        <begin position="1"/>
        <end position="21"/>
    </location>
</feature>
<reference evidence="4" key="1">
    <citation type="journal article" date="2017" name="Front. Plant Sci.">
        <title>Climate Clever Clovers: New Paradigm to Reduce the Environmental Footprint of Ruminants by Breeding Low Methanogenic Forages Utilizing Haplotype Variation.</title>
        <authorList>
            <person name="Kaur P."/>
            <person name="Appels R."/>
            <person name="Bayer P.E."/>
            <person name="Keeble-Gagnere G."/>
            <person name="Wang J."/>
            <person name="Hirakawa H."/>
            <person name="Shirasawa K."/>
            <person name="Vercoe P."/>
            <person name="Stefanova K."/>
            <person name="Durmic Z."/>
            <person name="Nichols P."/>
            <person name="Revell C."/>
            <person name="Isobe S.N."/>
            <person name="Edwards D."/>
            <person name="Erskine W."/>
        </authorList>
    </citation>
    <scope>NUCLEOTIDE SEQUENCE [LARGE SCALE GENOMIC DNA]</scope>
    <source>
        <strain evidence="4">cv. Daliak</strain>
    </source>
</reference>
<protein>
    <submittedName>
        <fullName evidence="3">Uncharacterized protein</fullName>
    </submittedName>
</protein>
<keyword evidence="2" id="KW-0472">Membrane</keyword>
<dbReference type="EMBL" id="DF973302">
    <property type="protein sequence ID" value="GAU25063.1"/>
    <property type="molecule type" value="Genomic_DNA"/>
</dbReference>
<feature type="transmembrane region" description="Helical" evidence="2">
    <location>
        <begin position="122"/>
        <end position="142"/>
    </location>
</feature>
<evidence type="ECO:0000256" key="1">
    <source>
        <dbReference type="SAM" id="MobiDB-lite"/>
    </source>
</evidence>
<sequence length="186" mass="20011">MAYLDDQEIETLPSPPITTETTATTTTTTVNTLTSDSTIIKSLFALAVFLSLSLSPISYPSNILSSDPACTPTVDNAVALVFSKFTALTSFIFSAITALALRNVSTQPDSTLLRFRHRIKHLSDMGFIFGVVFLLSAIVSLAEMKLGTLSCGSSFVTLASVVPFLIFVPLSLLFFMWSSMSACMKA</sequence>
<name>A0A2Z6M4J1_TRISU</name>
<dbReference type="PANTHER" id="PTHR33430">
    <property type="entry name" value="MATERNAL EFFECT EMBRYO ARREST PROTEIN"/>
    <property type="match status" value="1"/>
</dbReference>
<dbReference type="OrthoDB" id="1436174at2759"/>
<feature type="transmembrane region" description="Helical" evidence="2">
    <location>
        <begin position="39"/>
        <end position="57"/>
    </location>
</feature>